<sequence>MQSIFQSLNHFYESTAPGRLGERSQFILPSSFSRGFEFRSLVDVPKGFFWLLTTWNRGRQKQINKLQLCRLGNACIQITKA</sequence>
<dbReference type="AlphaFoldDB" id="A0A1J1IP87"/>
<dbReference type="Proteomes" id="UP000183832">
    <property type="component" value="Unassembled WGS sequence"/>
</dbReference>
<accession>A0A1J1IP87</accession>
<evidence type="ECO:0000313" key="2">
    <source>
        <dbReference type="Proteomes" id="UP000183832"/>
    </source>
</evidence>
<gene>
    <name evidence="1" type="ORF">CLUMA_CG015645</name>
</gene>
<reference evidence="1 2" key="1">
    <citation type="submission" date="2015-04" db="EMBL/GenBank/DDBJ databases">
        <authorList>
            <person name="Syromyatnikov M.Y."/>
            <person name="Popov V.N."/>
        </authorList>
    </citation>
    <scope>NUCLEOTIDE SEQUENCE [LARGE SCALE GENOMIC DNA]</scope>
</reference>
<evidence type="ECO:0000313" key="1">
    <source>
        <dbReference type="EMBL" id="CRL02053.1"/>
    </source>
</evidence>
<proteinExistence type="predicted"/>
<protein>
    <submittedName>
        <fullName evidence="1">CLUMA_CG015645, isoform A</fullName>
    </submittedName>
</protein>
<name>A0A1J1IP87_9DIPT</name>
<dbReference type="EMBL" id="CVRI01000057">
    <property type="protein sequence ID" value="CRL02053.1"/>
    <property type="molecule type" value="Genomic_DNA"/>
</dbReference>
<keyword evidence="2" id="KW-1185">Reference proteome</keyword>
<organism evidence="1 2">
    <name type="scientific">Clunio marinus</name>
    <dbReference type="NCBI Taxonomy" id="568069"/>
    <lineage>
        <taxon>Eukaryota</taxon>
        <taxon>Metazoa</taxon>
        <taxon>Ecdysozoa</taxon>
        <taxon>Arthropoda</taxon>
        <taxon>Hexapoda</taxon>
        <taxon>Insecta</taxon>
        <taxon>Pterygota</taxon>
        <taxon>Neoptera</taxon>
        <taxon>Endopterygota</taxon>
        <taxon>Diptera</taxon>
        <taxon>Nematocera</taxon>
        <taxon>Chironomoidea</taxon>
        <taxon>Chironomidae</taxon>
        <taxon>Clunio</taxon>
    </lineage>
</organism>